<accession>A0A344TCZ2</accession>
<evidence type="ECO:0000313" key="3">
    <source>
        <dbReference type="Proteomes" id="UP000251993"/>
    </source>
</evidence>
<dbReference type="AlphaFoldDB" id="A0A344TCZ2"/>
<dbReference type="OrthoDB" id="1423961at2"/>
<dbReference type="PANTHER" id="PTHR36440">
    <property type="entry name" value="PUTATIVE (AFU_ORTHOLOGUE AFUA_8G07350)-RELATED"/>
    <property type="match status" value="1"/>
</dbReference>
<dbReference type="InterPro" id="IPR014710">
    <property type="entry name" value="RmlC-like_jellyroll"/>
</dbReference>
<dbReference type="InterPro" id="IPR053146">
    <property type="entry name" value="QDO-like"/>
</dbReference>
<proteinExistence type="predicted"/>
<keyword evidence="3" id="KW-1185">Reference proteome</keyword>
<protein>
    <submittedName>
        <fullName evidence="2">Cupin</fullName>
    </submittedName>
</protein>
<dbReference type="SUPFAM" id="SSF51182">
    <property type="entry name" value="RmlC-like cupins"/>
    <property type="match status" value="1"/>
</dbReference>
<gene>
    <name evidence="2" type="ORF">DR864_01610</name>
</gene>
<evidence type="ECO:0000259" key="1">
    <source>
        <dbReference type="Pfam" id="PF07883"/>
    </source>
</evidence>
<evidence type="ECO:0000313" key="2">
    <source>
        <dbReference type="EMBL" id="AXE16513.1"/>
    </source>
</evidence>
<feature type="domain" description="Cupin type-2" evidence="1">
    <location>
        <begin position="76"/>
        <end position="137"/>
    </location>
</feature>
<sequence length="180" mass="20108">MERRNFVKSAVLLPSLGMEINPKARPQKGIKVAKNEARFQKRVKIGAVTLDCKVSGKDTDGDLYIFESSNNLKNDGPPLHSHPDLDETFYILEGEMKFKVGDEILYLKSGDNVLIPRNVPHCFTSNTTQPAKMLVIVQSATTMEAFFEELSKVEKITPEIGAKIYQKHNMVLLGSPLMAD</sequence>
<dbReference type="InterPro" id="IPR011051">
    <property type="entry name" value="RmlC_Cupin_sf"/>
</dbReference>
<reference evidence="2 3" key="1">
    <citation type="submission" date="2018-07" db="EMBL/GenBank/DDBJ databases">
        <title>Genome sequencing of Runella.</title>
        <authorList>
            <person name="Baek M.-G."/>
            <person name="Yi H."/>
        </authorList>
    </citation>
    <scope>NUCLEOTIDE SEQUENCE [LARGE SCALE GENOMIC DNA]</scope>
    <source>
        <strain evidence="2 3">HYN0085</strain>
    </source>
</reference>
<dbReference type="EMBL" id="CP030850">
    <property type="protein sequence ID" value="AXE16513.1"/>
    <property type="molecule type" value="Genomic_DNA"/>
</dbReference>
<name>A0A344TCZ2_9BACT</name>
<organism evidence="2 3">
    <name type="scientific">Runella rosea</name>
    <dbReference type="NCBI Taxonomy" id="2259595"/>
    <lineage>
        <taxon>Bacteria</taxon>
        <taxon>Pseudomonadati</taxon>
        <taxon>Bacteroidota</taxon>
        <taxon>Cytophagia</taxon>
        <taxon>Cytophagales</taxon>
        <taxon>Spirosomataceae</taxon>
        <taxon>Runella</taxon>
    </lineage>
</organism>
<dbReference type="RefSeq" id="WP_114065300.1">
    <property type="nucleotide sequence ID" value="NZ_CP030850.1"/>
</dbReference>
<dbReference type="InterPro" id="IPR013096">
    <property type="entry name" value="Cupin_2"/>
</dbReference>
<dbReference type="PANTHER" id="PTHR36440:SF1">
    <property type="entry name" value="PUTATIVE (AFU_ORTHOLOGUE AFUA_8G07350)-RELATED"/>
    <property type="match status" value="1"/>
</dbReference>
<dbReference type="Gene3D" id="2.60.120.10">
    <property type="entry name" value="Jelly Rolls"/>
    <property type="match status" value="1"/>
</dbReference>
<dbReference type="Proteomes" id="UP000251993">
    <property type="component" value="Chromosome"/>
</dbReference>
<dbReference type="KEGG" id="run:DR864_01610"/>
<dbReference type="Pfam" id="PF07883">
    <property type="entry name" value="Cupin_2"/>
    <property type="match status" value="1"/>
</dbReference>